<dbReference type="AlphaFoldDB" id="H2YK93"/>
<reference evidence="1" key="2">
    <citation type="submission" date="2025-08" db="UniProtKB">
        <authorList>
            <consortium name="Ensembl"/>
        </authorList>
    </citation>
    <scope>IDENTIFICATION</scope>
</reference>
<name>H2YK93_CIOSA</name>
<organism evidence="1 2">
    <name type="scientific">Ciona savignyi</name>
    <name type="common">Pacific transparent sea squirt</name>
    <dbReference type="NCBI Taxonomy" id="51511"/>
    <lineage>
        <taxon>Eukaryota</taxon>
        <taxon>Metazoa</taxon>
        <taxon>Chordata</taxon>
        <taxon>Tunicata</taxon>
        <taxon>Ascidiacea</taxon>
        <taxon>Phlebobranchia</taxon>
        <taxon>Cionidae</taxon>
        <taxon>Ciona</taxon>
    </lineage>
</organism>
<dbReference type="Ensembl" id="ENSCSAVT00000005820.1">
    <property type="protein sequence ID" value="ENSCSAVP00000005745.1"/>
    <property type="gene ID" value="ENSCSAVG00000003423.1"/>
</dbReference>
<evidence type="ECO:0000313" key="2">
    <source>
        <dbReference type="Proteomes" id="UP000007875"/>
    </source>
</evidence>
<protein>
    <submittedName>
        <fullName evidence="1">Uncharacterized protein</fullName>
    </submittedName>
</protein>
<evidence type="ECO:0000313" key="1">
    <source>
        <dbReference type="Ensembl" id="ENSCSAVP00000005745.1"/>
    </source>
</evidence>
<dbReference type="Proteomes" id="UP000007875">
    <property type="component" value="Unassembled WGS sequence"/>
</dbReference>
<sequence length="56" mass="6598">TGSLYKLEDIVFKQVVLRSTFQNAFLIIINAKTLYTEHQLAKRMTWGLYPVDTHRK</sequence>
<proteinExistence type="predicted"/>
<accession>H2YK93</accession>
<keyword evidence="2" id="KW-1185">Reference proteome</keyword>
<dbReference type="InParanoid" id="H2YK93"/>
<reference evidence="2" key="1">
    <citation type="submission" date="2003-08" db="EMBL/GenBank/DDBJ databases">
        <authorList>
            <person name="Birren B."/>
            <person name="Nusbaum C."/>
            <person name="Abebe A."/>
            <person name="Abouelleil A."/>
            <person name="Adekoya E."/>
            <person name="Ait-zahra M."/>
            <person name="Allen N."/>
            <person name="Allen T."/>
            <person name="An P."/>
            <person name="Anderson M."/>
            <person name="Anderson S."/>
            <person name="Arachchi H."/>
            <person name="Armbruster J."/>
            <person name="Bachantsang P."/>
            <person name="Baldwin J."/>
            <person name="Barry A."/>
            <person name="Bayul T."/>
            <person name="Blitshsteyn B."/>
            <person name="Bloom T."/>
            <person name="Blye J."/>
            <person name="Boguslavskiy L."/>
            <person name="Borowsky M."/>
            <person name="Boukhgalter B."/>
            <person name="Brunache A."/>
            <person name="Butler J."/>
            <person name="Calixte N."/>
            <person name="Calvo S."/>
            <person name="Camarata J."/>
            <person name="Campo K."/>
            <person name="Chang J."/>
            <person name="Cheshatsang Y."/>
            <person name="Citroen M."/>
            <person name="Collymore A."/>
            <person name="Considine T."/>
            <person name="Cook A."/>
            <person name="Cooke P."/>
            <person name="Corum B."/>
            <person name="Cuomo C."/>
            <person name="David R."/>
            <person name="Dawoe T."/>
            <person name="Degray S."/>
            <person name="Dodge S."/>
            <person name="Dooley K."/>
            <person name="Dorje P."/>
            <person name="Dorjee K."/>
            <person name="Dorris L."/>
            <person name="Duffey N."/>
            <person name="Dupes A."/>
            <person name="Elkins T."/>
            <person name="Engels R."/>
            <person name="Erickson J."/>
            <person name="Farina A."/>
            <person name="Faro S."/>
            <person name="Ferreira P."/>
            <person name="Fischer H."/>
            <person name="Fitzgerald M."/>
            <person name="Foley K."/>
            <person name="Gage D."/>
            <person name="Galagan J."/>
            <person name="Gearin G."/>
            <person name="Gnerre S."/>
            <person name="Gnirke A."/>
            <person name="Goyette A."/>
            <person name="Graham J."/>
            <person name="Grandbois E."/>
            <person name="Gyaltsen K."/>
            <person name="Hafez N."/>
            <person name="Hagopian D."/>
            <person name="Hagos B."/>
            <person name="Hall J."/>
            <person name="Hatcher B."/>
            <person name="Heller A."/>
            <person name="Higgins H."/>
            <person name="Honan T."/>
            <person name="Horn A."/>
            <person name="Houde N."/>
            <person name="Hughes L."/>
            <person name="Hulme W."/>
            <person name="Husby E."/>
            <person name="Iliev I."/>
            <person name="Jaffe D."/>
            <person name="Jones C."/>
            <person name="Kamal M."/>
            <person name="Kamat A."/>
            <person name="Kamvysselis M."/>
            <person name="Karlsson E."/>
            <person name="Kells C."/>
            <person name="Kieu A."/>
            <person name="Kisner P."/>
            <person name="Kodira C."/>
            <person name="Kulbokas E."/>
            <person name="Labutti K."/>
            <person name="Lama D."/>
            <person name="Landers T."/>
            <person name="Leger J."/>
            <person name="Levine S."/>
            <person name="Lewis D."/>
            <person name="Lewis T."/>
            <person name="Lindblad-toh K."/>
            <person name="Liu X."/>
            <person name="Lokyitsang T."/>
            <person name="Lokyitsang Y."/>
            <person name="Lucien O."/>
            <person name="Lui A."/>
            <person name="Ma L.J."/>
            <person name="Mabbitt R."/>
            <person name="Macdonald J."/>
            <person name="Maclean C."/>
            <person name="Major J."/>
            <person name="Manning J."/>
            <person name="Marabella R."/>
            <person name="Maru K."/>
            <person name="Matthews C."/>
            <person name="Mauceli E."/>
            <person name="Mccarthy M."/>
            <person name="Mcdonough S."/>
            <person name="Mcghee T."/>
            <person name="Meldrim J."/>
            <person name="Meneus L."/>
            <person name="Mesirov J."/>
            <person name="Mihalev A."/>
            <person name="Mihova T."/>
            <person name="Mikkelsen T."/>
            <person name="Mlenga V."/>
            <person name="Moru K."/>
            <person name="Mozes J."/>
            <person name="Mulrain L."/>
            <person name="Munson G."/>
            <person name="Naylor J."/>
            <person name="Newes C."/>
            <person name="Nguyen C."/>
            <person name="Nguyen N."/>
            <person name="Nguyen T."/>
            <person name="Nicol R."/>
            <person name="Nielsen C."/>
            <person name="Nizzari M."/>
            <person name="Norbu C."/>
            <person name="Norbu N."/>
            <person name="O'donnell P."/>
            <person name="Okoawo O."/>
            <person name="O'leary S."/>
            <person name="Omotosho B."/>
            <person name="O'neill K."/>
            <person name="Osman S."/>
            <person name="Parker S."/>
            <person name="Perrin D."/>
            <person name="Phunkhang P."/>
            <person name="Piqani B."/>
            <person name="Purcell S."/>
            <person name="Rachupka T."/>
            <person name="Ramasamy U."/>
            <person name="Rameau R."/>
            <person name="Ray V."/>
            <person name="Raymond C."/>
            <person name="Retta R."/>
            <person name="Richardson S."/>
            <person name="Rise C."/>
            <person name="Rodriguez J."/>
            <person name="Rogers J."/>
            <person name="Rogov P."/>
            <person name="Rutman M."/>
            <person name="Schupbach R."/>
            <person name="Seaman C."/>
            <person name="Settipalli S."/>
            <person name="Sharpe T."/>
            <person name="Sheridan J."/>
            <person name="Sherpa N."/>
            <person name="Shi J."/>
            <person name="Smirnov S."/>
            <person name="Smith C."/>
            <person name="Sougnez C."/>
            <person name="Spencer B."/>
            <person name="Stalker J."/>
            <person name="Stange-thomann N."/>
            <person name="Stavropoulos S."/>
            <person name="Stetson K."/>
            <person name="Stone C."/>
            <person name="Stone S."/>
            <person name="Stubbs M."/>
            <person name="Talamas J."/>
            <person name="Tchuinga P."/>
            <person name="Tenzing P."/>
            <person name="Tesfaye S."/>
            <person name="Theodore J."/>
            <person name="Thoulutsang Y."/>
            <person name="Topham K."/>
            <person name="Towey S."/>
            <person name="Tsamla T."/>
            <person name="Tsomo N."/>
            <person name="Vallee D."/>
            <person name="Vassiliev H."/>
            <person name="Venkataraman V."/>
            <person name="Vinson J."/>
            <person name="Vo A."/>
            <person name="Wade C."/>
            <person name="Wang S."/>
            <person name="Wangchuk T."/>
            <person name="Wangdi T."/>
            <person name="Whittaker C."/>
            <person name="Wilkinson J."/>
            <person name="Wu Y."/>
            <person name="Wyman D."/>
            <person name="Yadav S."/>
            <person name="Yang S."/>
            <person name="Yang X."/>
            <person name="Yeager S."/>
            <person name="Yee E."/>
            <person name="Young G."/>
            <person name="Zainoun J."/>
            <person name="Zembeck L."/>
            <person name="Zimmer A."/>
            <person name="Zody M."/>
            <person name="Lander E."/>
        </authorList>
    </citation>
    <scope>NUCLEOTIDE SEQUENCE [LARGE SCALE GENOMIC DNA]</scope>
</reference>
<reference evidence="1" key="3">
    <citation type="submission" date="2025-09" db="UniProtKB">
        <authorList>
            <consortium name="Ensembl"/>
        </authorList>
    </citation>
    <scope>IDENTIFICATION</scope>
</reference>
<dbReference type="HOGENOM" id="CLU_3019457_0_0_1"/>